<dbReference type="PANTHER" id="PTHR34056">
    <property type="entry name" value="GPI-ANCHORED PROTEIN"/>
    <property type="match status" value="1"/>
</dbReference>
<dbReference type="InterPro" id="IPR040376">
    <property type="entry name" value="At4g28100-like"/>
</dbReference>
<sequence>MESRIDALQTVRCALDLGEVTFGGVKEACRGAMPDKKRCCPVLAAWVYAADARLALFPPTKSGQNNSAGDTDVDITLNCISSLQSALQVKEAFFDTGNSSCDPVVCYCGIYLTELDDESCPFSDFRNGGESRSSSILRSTLEQNCRIASYKGCTNCVETLQNSQPASQFTTNPSLNATREEYCKLMGLMWLLYNNRTAYIPTVSSVIRALLYSNNDTHATPECSPNSENMPLATNGIEYVNVESSANHYDIRTVIQLTAAPLTLIVLLLTGQYV</sequence>
<dbReference type="EMBL" id="JBJQOH010000002">
    <property type="protein sequence ID" value="KAL3698792.1"/>
    <property type="molecule type" value="Genomic_DNA"/>
</dbReference>
<dbReference type="PANTHER" id="PTHR34056:SF3">
    <property type="entry name" value="OS07G0557700 PROTEIN"/>
    <property type="match status" value="1"/>
</dbReference>
<organism evidence="1 2">
    <name type="scientific">Riccia sorocarpa</name>
    <dbReference type="NCBI Taxonomy" id="122646"/>
    <lineage>
        <taxon>Eukaryota</taxon>
        <taxon>Viridiplantae</taxon>
        <taxon>Streptophyta</taxon>
        <taxon>Embryophyta</taxon>
        <taxon>Marchantiophyta</taxon>
        <taxon>Marchantiopsida</taxon>
        <taxon>Marchantiidae</taxon>
        <taxon>Marchantiales</taxon>
        <taxon>Ricciaceae</taxon>
        <taxon>Riccia</taxon>
    </lineage>
</organism>
<protein>
    <recommendedName>
        <fullName evidence="3">SPARK domain-containing protein</fullName>
    </recommendedName>
</protein>
<dbReference type="Proteomes" id="UP001633002">
    <property type="component" value="Unassembled WGS sequence"/>
</dbReference>
<evidence type="ECO:0008006" key="3">
    <source>
        <dbReference type="Google" id="ProtNLM"/>
    </source>
</evidence>
<reference evidence="1 2" key="1">
    <citation type="submission" date="2024-09" db="EMBL/GenBank/DDBJ databases">
        <title>Chromosome-scale assembly of Riccia sorocarpa.</title>
        <authorList>
            <person name="Paukszto L."/>
        </authorList>
    </citation>
    <scope>NUCLEOTIDE SEQUENCE [LARGE SCALE GENOMIC DNA]</scope>
    <source>
        <strain evidence="1">LP-2024</strain>
        <tissue evidence="1">Aerial parts of the thallus</tissue>
    </source>
</reference>
<evidence type="ECO:0000313" key="2">
    <source>
        <dbReference type="Proteomes" id="UP001633002"/>
    </source>
</evidence>
<gene>
    <name evidence="1" type="ORF">R1sor_012868</name>
</gene>
<keyword evidence="2" id="KW-1185">Reference proteome</keyword>
<comment type="caution">
    <text evidence="1">The sequence shown here is derived from an EMBL/GenBank/DDBJ whole genome shotgun (WGS) entry which is preliminary data.</text>
</comment>
<accession>A0ABD3I4Y1</accession>
<name>A0ABD3I4Y1_9MARC</name>
<proteinExistence type="predicted"/>
<evidence type="ECO:0000313" key="1">
    <source>
        <dbReference type="EMBL" id="KAL3698792.1"/>
    </source>
</evidence>
<dbReference type="AlphaFoldDB" id="A0ABD3I4Y1"/>